<gene>
    <name evidence="2" type="ORF">PSYICH_LOCUS763</name>
</gene>
<dbReference type="AlphaFoldDB" id="A0A9P0CG28"/>
<keyword evidence="3" id="KW-1185">Reference proteome</keyword>
<name>A0A9P0CG28_9CUCU</name>
<dbReference type="Proteomes" id="UP001153636">
    <property type="component" value="Chromosome 1"/>
</dbReference>
<protein>
    <submittedName>
        <fullName evidence="2">Uncharacterized protein</fullName>
    </submittedName>
</protein>
<dbReference type="SUPFAM" id="SSF57903">
    <property type="entry name" value="FYVE/PHD zinc finger"/>
    <property type="match status" value="1"/>
</dbReference>
<evidence type="ECO:0000313" key="2">
    <source>
        <dbReference type="EMBL" id="CAH1099250.1"/>
    </source>
</evidence>
<dbReference type="OrthoDB" id="2155246at2759"/>
<organism evidence="2 3">
    <name type="scientific">Psylliodes chrysocephalus</name>
    <dbReference type="NCBI Taxonomy" id="3402493"/>
    <lineage>
        <taxon>Eukaryota</taxon>
        <taxon>Metazoa</taxon>
        <taxon>Ecdysozoa</taxon>
        <taxon>Arthropoda</taxon>
        <taxon>Hexapoda</taxon>
        <taxon>Insecta</taxon>
        <taxon>Pterygota</taxon>
        <taxon>Neoptera</taxon>
        <taxon>Endopterygota</taxon>
        <taxon>Coleoptera</taxon>
        <taxon>Polyphaga</taxon>
        <taxon>Cucujiformia</taxon>
        <taxon>Chrysomeloidea</taxon>
        <taxon>Chrysomelidae</taxon>
        <taxon>Galerucinae</taxon>
        <taxon>Alticini</taxon>
        <taxon>Psylliodes</taxon>
    </lineage>
</organism>
<reference evidence="2" key="1">
    <citation type="submission" date="2022-01" db="EMBL/GenBank/DDBJ databases">
        <authorList>
            <person name="King R."/>
        </authorList>
    </citation>
    <scope>NUCLEOTIDE SEQUENCE</scope>
</reference>
<evidence type="ECO:0000256" key="1">
    <source>
        <dbReference type="SAM" id="MobiDB-lite"/>
    </source>
</evidence>
<evidence type="ECO:0000313" key="3">
    <source>
        <dbReference type="Proteomes" id="UP001153636"/>
    </source>
</evidence>
<feature type="compositionally biased region" description="Basic and acidic residues" evidence="1">
    <location>
        <begin position="124"/>
        <end position="146"/>
    </location>
</feature>
<sequence>MGAYGGTGKARNGVTTEQQQDLLAVSKEYQLVHSTSANIKDARGLASVFRKTFGRLPELQDQLPALGSIETLRLIALSFLFGITKTVTSPKLRILDSGGKFDVNKEDSCIALTKKKWKKRKKKEALEHQKEENRQKRLKQKLEKQAKPKQTKKSKVDAPAEASKTADTVCVDAPAETSKTADTKLVDAPAEVSKIAKNHPNSEKIYKTETIDEVKNNVIKRTGLCFSCVANITLNKIGIKCQECNRVYHMVCLKKRGVFKDFYRCGVCTVKLSLRS</sequence>
<feature type="region of interest" description="Disordered" evidence="1">
    <location>
        <begin position="121"/>
        <end position="160"/>
    </location>
</feature>
<dbReference type="InterPro" id="IPR011011">
    <property type="entry name" value="Znf_FYVE_PHD"/>
</dbReference>
<dbReference type="EMBL" id="OV651813">
    <property type="protein sequence ID" value="CAH1099250.1"/>
    <property type="molecule type" value="Genomic_DNA"/>
</dbReference>
<accession>A0A9P0CG28</accession>
<proteinExistence type="predicted"/>